<protein>
    <submittedName>
        <fullName evidence="1">Uncharacterized protein</fullName>
    </submittedName>
</protein>
<evidence type="ECO:0000313" key="1">
    <source>
        <dbReference type="EMBL" id="EXV04835.1"/>
    </source>
</evidence>
<dbReference type="AlphaFoldDB" id="A0A0A1V4S2"/>
<reference evidence="1 2" key="1">
    <citation type="submission" date="2014-02" db="EMBL/GenBank/DDBJ databases">
        <title>The genome sequence of the entomopathogenic fungus Metarhizium robertsii ARSEF 2575.</title>
        <authorList>
            <person name="Giuliano Garisto Donzelli B."/>
            <person name="Roe B.A."/>
            <person name="Macmil S.L."/>
            <person name="Krasnoff S.B."/>
            <person name="Gibson D.M."/>
        </authorList>
    </citation>
    <scope>NUCLEOTIDE SEQUENCE [LARGE SCALE GENOMIC DNA]</scope>
    <source>
        <strain evidence="1 2">ARSEF 2575</strain>
    </source>
</reference>
<dbReference type="HOGENOM" id="CLU_050106_0_0_1"/>
<dbReference type="Proteomes" id="UP000030151">
    <property type="component" value="Unassembled WGS sequence"/>
</dbReference>
<comment type="caution">
    <text evidence="1">The sequence shown here is derived from an EMBL/GenBank/DDBJ whole genome shotgun (WGS) entry which is preliminary data.</text>
</comment>
<proteinExistence type="predicted"/>
<gene>
    <name evidence="1" type="ORF">X797_002519</name>
</gene>
<dbReference type="EMBL" id="JELW01000002">
    <property type="protein sequence ID" value="EXV04835.1"/>
    <property type="molecule type" value="Genomic_DNA"/>
</dbReference>
<evidence type="ECO:0000313" key="2">
    <source>
        <dbReference type="Proteomes" id="UP000030151"/>
    </source>
</evidence>
<organism evidence="1 2">
    <name type="scientific">Metarhizium robertsii</name>
    <dbReference type="NCBI Taxonomy" id="568076"/>
    <lineage>
        <taxon>Eukaryota</taxon>
        <taxon>Fungi</taxon>
        <taxon>Dikarya</taxon>
        <taxon>Ascomycota</taxon>
        <taxon>Pezizomycotina</taxon>
        <taxon>Sordariomycetes</taxon>
        <taxon>Hypocreomycetidae</taxon>
        <taxon>Hypocreales</taxon>
        <taxon>Clavicipitaceae</taxon>
        <taxon>Metarhizium</taxon>
    </lineage>
</organism>
<dbReference type="OrthoDB" id="4468869at2759"/>
<name>A0A0A1V4S2_9HYPO</name>
<accession>A0A0A1V4S2</accession>
<sequence>MVSLRVEHRYERVLCETWLRTIDFLVPGRDDDTWCKIQENWSAFLSASSRQPSHLPPEFQGLRSISGREETLEETRKRLHLTRQGRQAIDFCIRNRMDRYEARTDKWLLNTFDGIHTRLYIALVSLAAPEDCDIRQHYHTSLTGFISFLVYSHENDMLREMGLKLDHTRRSDLKLLVSSMGTTESRMDKLLDTTDYDCLWDRIEWIMCWSNNFDEDADPRHEPLLWWTAVLVRAAIAERWEQEEFSNIGDDRNPLPENLGIREHIDAIMHCYRVFLLNESYKYWRTCAKDTSAGEVRGPSYNKNNDKDNRILNWLEGVEGQGLHARSDMRSCSSDSWAELLSRMIMDLDDCLGPHRETSLTKIQVLRDTLVDWGDRRQSETSSEEE</sequence>